<keyword evidence="3" id="KW-1185">Reference proteome</keyword>
<dbReference type="OrthoDB" id="342137at2"/>
<protein>
    <recommendedName>
        <fullName evidence="4">Flagellar protein FlgN</fullName>
    </recommendedName>
</protein>
<evidence type="ECO:0000256" key="1">
    <source>
        <dbReference type="SAM" id="Coils"/>
    </source>
</evidence>
<dbReference type="RefSeq" id="WP_135592795.1">
    <property type="nucleotide sequence ID" value="NZ_RQEZ01000017.1"/>
</dbReference>
<sequence length="137" mass="16070">MNHDSNRNLIALYEEKISLLDQLISNQRRQMEVFGFGDGEGAAKIEDANLKLVDHLCSVDRKIEKLSEGVPQTLELIEIAERLFQKLEESRTLHSQVEERMRKILKEYQKELNQVQVGIQLKRHLHLRQDFWKTGTC</sequence>
<evidence type="ECO:0000313" key="2">
    <source>
        <dbReference type="EMBL" id="TGK38653.1"/>
    </source>
</evidence>
<proteinExistence type="predicted"/>
<dbReference type="AlphaFoldDB" id="A0A5F1YFW6"/>
<dbReference type="Proteomes" id="UP000298277">
    <property type="component" value="Unassembled WGS sequence"/>
</dbReference>
<evidence type="ECO:0000313" key="3">
    <source>
        <dbReference type="Proteomes" id="UP000298277"/>
    </source>
</evidence>
<name>A0A5F1YFW6_9LEPT</name>
<dbReference type="EMBL" id="RQFA01000008">
    <property type="protein sequence ID" value="TGK38653.1"/>
    <property type="molecule type" value="Genomic_DNA"/>
</dbReference>
<gene>
    <name evidence="2" type="ORF">EHQ17_01020</name>
</gene>
<reference evidence="2" key="1">
    <citation type="journal article" date="2019" name="PLoS Negl. Trop. Dis.">
        <title>Revisiting the worldwide diversity of Leptospira species in the environment.</title>
        <authorList>
            <person name="Vincent A.T."/>
            <person name="Schiettekatte O."/>
            <person name="Bourhy P."/>
            <person name="Veyrier F.J."/>
            <person name="Picardeau M."/>
        </authorList>
    </citation>
    <scope>NUCLEOTIDE SEQUENCE [LARGE SCALE GENOMIC DNA]</scope>
    <source>
        <strain evidence="2">201800299</strain>
    </source>
</reference>
<feature type="coiled-coil region" evidence="1">
    <location>
        <begin position="80"/>
        <end position="114"/>
    </location>
</feature>
<accession>A0A5F1YFW6</accession>
<evidence type="ECO:0008006" key="4">
    <source>
        <dbReference type="Google" id="ProtNLM"/>
    </source>
</evidence>
<keyword evidence="1" id="KW-0175">Coiled coil</keyword>
<organism evidence="2 3">
    <name type="scientific">Leptospira gomenensis</name>
    <dbReference type="NCBI Taxonomy" id="2484974"/>
    <lineage>
        <taxon>Bacteria</taxon>
        <taxon>Pseudomonadati</taxon>
        <taxon>Spirochaetota</taxon>
        <taxon>Spirochaetia</taxon>
        <taxon>Leptospirales</taxon>
        <taxon>Leptospiraceae</taxon>
        <taxon>Leptospira</taxon>
    </lineage>
</organism>
<comment type="caution">
    <text evidence="2">The sequence shown here is derived from an EMBL/GenBank/DDBJ whole genome shotgun (WGS) entry which is preliminary data.</text>
</comment>